<protein>
    <recommendedName>
        <fullName evidence="1">Transcription regulator TrmB N-terminal domain-containing protein</fullName>
    </recommendedName>
</protein>
<dbReference type="InterPro" id="IPR051797">
    <property type="entry name" value="TrmB-like"/>
</dbReference>
<evidence type="ECO:0000313" key="2">
    <source>
        <dbReference type="EMBL" id="OGF78216.1"/>
    </source>
</evidence>
<dbReference type="Proteomes" id="UP000178425">
    <property type="component" value="Unassembled WGS sequence"/>
</dbReference>
<evidence type="ECO:0000313" key="3">
    <source>
        <dbReference type="Proteomes" id="UP000178425"/>
    </source>
</evidence>
<name>A0A1F5WRC0_9BACT</name>
<evidence type="ECO:0000259" key="1">
    <source>
        <dbReference type="Pfam" id="PF01978"/>
    </source>
</evidence>
<proteinExistence type="predicted"/>
<organism evidence="2 3">
    <name type="scientific">Candidatus Giovannonibacteria bacterium RIFCSPHIGHO2_02_43_13</name>
    <dbReference type="NCBI Taxonomy" id="1798330"/>
    <lineage>
        <taxon>Bacteria</taxon>
        <taxon>Candidatus Giovannoniibacteriota</taxon>
    </lineage>
</organism>
<dbReference type="Pfam" id="PF01978">
    <property type="entry name" value="TrmB"/>
    <property type="match status" value="1"/>
</dbReference>
<dbReference type="EMBL" id="MFHI01000032">
    <property type="protein sequence ID" value="OGF78216.1"/>
    <property type="molecule type" value="Genomic_DNA"/>
</dbReference>
<dbReference type="InterPro" id="IPR002831">
    <property type="entry name" value="Tscrpt_reg_TrmB_N"/>
</dbReference>
<feature type="domain" description="Transcription regulator TrmB N-terminal" evidence="1">
    <location>
        <begin position="5"/>
        <end position="79"/>
    </location>
</feature>
<dbReference type="InterPro" id="IPR036388">
    <property type="entry name" value="WH-like_DNA-bd_sf"/>
</dbReference>
<comment type="caution">
    <text evidence="2">The sequence shown here is derived from an EMBL/GenBank/DDBJ whole genome shotgun (WGS) entry which is preliminary data.</text>
</comment>
<dbReference type="SUPFAM" id="SSF46785">
    <property type="entry name" value="Winged helix' DNA-binding domain"/>
    <property type="match status" value="1"/>
</dbReference>
<accession>A0A1F5WRC0</accession>
<dbReference type="PANTHER" id="PTHR34293:SF1">
    <property type="entry name" value="HTH-TYPE TRANSCRIPTIONAL REGULATOR TRMBL2"/>
    <property type="match status" value="1"/>
</dbReference>
<dbReference type="InterPro" id="IPR036390">
    <property type="entry name" value="WH_DNA-bd_sf"/>
</dbReference>
<dbReference type="PANTHER" id="PTHR34293">
    <property type="entry name" value="HTH-TYPE TRANSCRIPTIONAL REGULATOR TRMBL2"/>
    <property type="match status" value="1"/>
</dbReference>
<gene>
    <name evidence="2" type="ORF">A2W54_03885</name>
</gene>
<reference evidence="2 3" key="1">
    <citation type="journal article" date="2016" name="Nat. Commun.">
        <title>Thousands of microbial genomes shed light on interconnected biogeochemical processes in an aquifer system.</title>
        <authorList>
            <person name="Anantharaman K."/>
            <person name="Brown C.T."/>
            <person name="Hug L.A."/>
            <person name="Sharon I."/>
            <person name="Castelle C.J."/>
            <person name="Probst A.J."/>
            <person name="Thomas B.C."/>
            <person name="Singh A."/>
            <person name="Wilkins M.J."/>
            <person name="Karaoz U."/>
            <person name="Brodie E.L."/>
            <person name="Williams K.H."/>
            <person name="Hubbard S.S."/>
            <person name="Banfield J.F."/>
        </authorList>
    </citation>
    <scope>NUCLEOTIDE SEQUENCE [LARGE SCALE GENOMIC DNA]</scope>
</reference>
<dbReference type="AlphaFoldDB" id="A0A1F5WRC0"/>
<sequence>MLDELKKIGLSENEAEVYIALLELGSATAQEIAAKSGIKRTTIYVQIEALLKIGLVSSFEKEMSKGKVPKTYFRAEDPENLKRVVEKEKSTTQEKEDSLKKTLPDLERLFLSSGERPRVRFFEGVEGLNAMQDEFLKTKDNLVETISSLDDVLRIFPQHPEKNTPRRIKRHIASKLIYTSSRGPFLEKENKEMLRETRYFPPDKFHFSCDIAIYGNIVAISSLRGEPFGIIIESEQIANSMRSMFYLAWKGADK</sequence>
<dbReference type="Gene3D" id="1.10.10.10">
    <property type="entry name" value="Winged helix-like DNA-binding domain superfamily/Winged helix DNA-binding domain"/>
    <property type="match status" value="1"/>
</dbReference>